<dbReference type="PANTHER" id="PTHR15315:SF26">
    <property type="entry name" value="E3 UBIQUITIN-PROTEIN LIGASE NRDP1"/>
    <property type="match status" value="1"/>
</dbReference>
<dbReference type="InterPro" id="IPR019787">
    <property type="entry name" value="Znf_PHD-finger"/>
</dbReference>
<dbReference type="Pfam" id="PF00628">
    <property type="entry name" value="PHD"/>
    <property type="match status" value="1"/>
</dbReference>
<evidence type="ECO:0008006" key="10">
    <source>
        <dbReference type="Google" id="ProtNLM"/>
    </source>
</evidence>
<dbReference type="SUPFAM" id="SSF57903">
    <property type="entry name" value="FYVE/PHD zinc finger"/>
    <property type="match status" value="1"/>
</dbReference>
<dbReference type="PROSITE" id="PS00518">
    <property type="entry name" value="ZF_RING_1"/>
    <property type="match status" value="1"/>
</dbReference>
<evidence type="ECO:0000313" key="8">
    <source>
        <dbReference type="EMBL" id="KAG8486066.1"/>
    </source>
</evidence>
<feature type="region of interest" description="Disordered" evidence="5">
    <location>
        <begin position="932"/>
        <end position="962"/>
    </location>
</feature>
<dbReference type="SUPFAM" id="SSF57850">
    <property type="entry name" value="RING/U-box"/>
    <property type="match status" value="1"/>
</dbReference>
<evidence type="ECO:0000256" key="5">
    <source>
        <dbReference type="SAM" id="MobiDB-lite"/>
    </source>
</evidence>
<feature type="compositionally biased region" description="Basic and acidic residues" evidence="5">
    <location>
        <begin position="740"/>
        <end position="750"/>
    </location>
</feature>
<dbReference type="Proteomes" id="UP000701853">
    <property type="component" value="Chromosome 8"/>
</dbReference>
<keyword evidence="1" id="KW-0479">Metal-binding</keyword>
<feature type="region of interest" description="Disordered" evidence="5">
    <location>
        <begin position="712"/>
        <end position="799"/>
    </location>
</feature>
<dbReference type="InterPro" id="IPR001841">
    <property type="entry name" value="Znf_RING"/>
</dbReference>
<keyword evidence="3" id="KW-0862">Zinc</keyword>
<protein>
    <recommendedName>
        <fullName evidence="10">RING-type domain-containing protein</fullName>
    </recommendedName>
</protein>
<keyword evidence="9" id="KW-1185">Reference proteome</keyword>
<evidence type="ECO:0000256" key="4">
    <source>
        <dbReference type="PROSITE-ProRule" id="PRU00175"/>
    </source>
</evidence>
<dbReference type="InterPro" id="IPR011011">
    <property type="entry name" value="Znf_FYVE_PHD"/>
</dbReference>
<dbReference type="InterPro" id="IPR017907">
    <property type="entry name" value="Znf_RING_CS"/>
</dbReference>
<feature type="domain" description="RING-type" evidence="7">
    <location>
        <begin position="33"/>
        <end position="72"/>
    </location>
</feature>
<dbReference type="GO" id="GO:0008270">
    <property type="term" value="F:zinc ion binding"/>
    <property type="evidence" value="ECO:0007669"/>
    <property type="project" value="UniProtKB-KW"/>
</dbReference>
<dbReference type="InterPro" id="IPR001965">
    <property type="entry name" value="Znf_PHD"/>
</dbReference>
<comment type="caution">
    <text evidence="8">The sequence shown here is derived from an EMBL/GenBank/DDBJ whole genome shotgun (WGS) entry which is preliminary data.</text>
</comment>
<evidence type="ECO:0000256" key="2">
    <source>
        <dbReference type="ARBA" id="ARBA00022771"/>
    </source>
</evidence>
<reference evidence="8 9" key="1">
    <citation type="journal article" date="2021" name="bioRxiv">
        <title>The Gossypium anomalum genome as a resource for cotton improvement and evolutionary analysis of hybrid incompatibility.</title>
        <authorList>
            <person name="Grover C.E."/>
            <person name="Yuan D."/>
            <person name="Arick M.A."/>
            <person name="Miller E.R."/>
            <person name="Hu G."/>
            <person name="Peterson D.G."/>
            <person name="Wendel J.F."/>
            <person name="Udall J.A."/>
        </authorList>
    </citation>
    <scope>NUCLEOTIDE SEQUENCE [LARGE SCALE GENOMIC DNA]</scope>
    <source>
        <strain evidence="8">JFW-Udall</strain>
        <tissue evidence="8">Leaf</tissue>
    </source>
</reference>
<feature type="region of interest" description="Disordered" evidence="5">
    <location>
        <begin position="976"/>
        <end position="997"/>
    </location>
</feature>
<keyword evidence="2 4" id="KW-0863">Zinc-finger</keyword>
<feature type="compositionally biased region" description="Polar residues" evidence="5">
    <location>
        <begin position="506"/>
        <end position="515"/>
    </location>
</feature>
<feature type="compositionally biased region" description="Polar residues" evidence="5">
    <location>
        <begin position="768"/>
        <end position="780"/>
    </location>
</feature>
<dbReference type="PROSITE" id="PS50016">
    <property type="entry name" value="ZF_PHD_2"/>
    <property type="match status" value="1"/>
</dbReference>
<sequence>MDLDLVASEILEEDTIPVIDQNNDLSNFDGGRCGICMDIIIDRGVLDCCQHWFCFACIDNWATITNLCPLCQSEFQLITCVPVYDTIGSNKVEDEAFSREDDWSIEGKSNTLSFPSYYIDENSVICLDGDGCKVRSLSTTIEGDPDLDTSIACDSCDIWYHAFCVGFDTEGTSEDTWLCPRCVANQASQESGVVLDKKNTQHGPDIANGEYVTETTFSGKMSVSVADTGETAIVVSMVGGNHWTEEPSENFLSILEVSNSQKIELPSSEGNCCDTEKASCDKSTIQPILEGEELELSLSRNTFSTLLSNSSMHGEFKTSKATETIKERTNLDGVGNTSGKSLNESCTRNQFSEIKSSVGLHLGLSIGSFLSVDDDVKSSGSKDQVNIETEHQSHMEELTPLDEKTERDNKENVGTVTGLKRKNSCFRSDVLSSDGEETKCKNETEALKKKIKVEELVHIAPESKVDTSVSDNTPKCVTLKAVSRDVKVKSHPEKEDPITDLMSIVQGTSRRTSTKGLARRNPTDESLKGENLAGLRVKKIMRTSEDKESSVVVQKLRKEIREAVRNKSTKEFGESLFDPKLLAAFRAAISGPKPETVKKLSPSALKMKKSLLQKGKVRENLTKKIYADSNGRRKRAWDRDCEVEFWKYRCMGASRPEKIETLKSVLDLLRNNEEGSERWPTSECQASNPILSRLYLADTSVFPRKDDIRPLSALKTTGSSEQSREQDVAVGKTPLPSLDHTGKSTEENKVSSKVGAPSADLKGAKTGSAASSKVDSNKGSEGSLPRNPKVESQKVVGAKSDDVKVDKRKFALAVLARKKAAESKSGTQERQEDNAVLKGNYPLLAQLPLDMRPSPAPSRHNKIPISVRQAQLYRLTEHFLRKANLPIIRRTAETELAVADAINIERDVADRSNSKVVYLNLCSQEVLHRSDDSRCVRTKEADTSSPSKISASRQEQGSDECSTDPMVVEALRNAGLLSDSPPTSPLHKTEVPNEVDDSSAKIMDEEPDNIFEMDSHLEADIYGDFEYDLEDEDYIGVTAEKALKVQPEGVAKMKVVLSTVSNEPSKSNNLADAEDHEKLGNIVVPDDSTCLPKNSNELLIKCSTADDGTDRSCAVLEPPLPDEAGEELSIAECEELYGPDKEPLVNKFTEASQKIQGLVDAGIPADNTAIIVNENKVIDPISHGSSGRENLAEQIQTVENVKKKDKKSNMETDKQSDGANHVSKKVEAYIKEHIRPLCRSGVITAEQYRWAVAKTTDKVMKYHINAKNANFLVKEGDKVKKLAEQYVEAAQQKDKTDPSL</sequence>
<feature type="region of interest" description="Disordered" evidence="5">
    <location>
        <begin position="506"/>
        <end position="526"/>
    </location>
</feature>
<feature type="domain" description="PHD-type" evidence="6">
    <location>
        <begin position="65"/>
        <end position="185"/>
    </location>
</feature>
<accession>A0A8J6CWH7</accession>
<evidence type="ECO:0000259" key="7">
    <source>
        <dbReference type="PROSITE" id="PS50089"/>
    </source>
</evidence>
<feature type="compositionally biased region" description="Polar residues" evidence="5">
    <location>
        <begin position="943"/>
        <end position="955"/>
    </location>
</feature>
<feature type="region of interest" description="Disordered" evidence="5">
    <location>
        <begin position="1202"/>
        <end position="1221"/>
    </location>
</feature>
<feature type="compositionally biased region" description="Basic and acidic residues" evidence="5">
    <location>
        <begin position="932"/>
        <end position="942"/>
    </location>
</feature>
<dbReference type="GO" id="GO:0061630">
    <property type="term" value="F:ubiquitin protein ligase activity"/>
    <property type="evidence" value="ECO:0007669"/>
    <property type="project" value="TreeGrafter"/>
</dbReference>
<dbReference type="Gene3D" id="3.30.40.10">
    <property type="entry name" value="Zinc/RING finger domain, C3HC4 (zinc finger)"/>
    <property type="match status" value="2"/>
</dbReference>
<organism evidence="8 9">
    <name type="scientific">Gossypium anomalum</name>
    <dbReference type="NCBI Taxonomy" id="47600"/>
    <lineage>
        <taxon>Eukaryota</taxon>
        <taxon>Viridiplantae</taxon>
        <taxon>Streptophyta</taxon>
        <taxon>Embryophyta</taxon>
        <taxon>Tracheophyta</taxon>
        <taxon>Spermatophyta</taxon>
        <taxon>Magnoliopsida</taxon>
        <taxon>eudicotyledons</taxon>
        <taxon>Gunneridae</taxon>
        <taxon>Pentapetalae</taxon>
        <taxon>rosids</taxon>
        <taxon>malvids</taxon>
        <taxon>Malvales</taxon>
        <taxon>Malvaceae</taxon>
        <taxon>Malvoideae</taxon>
        <taxon>Gossypium</taxon>
    </lineage>
</organism>
<dbReference type="PANTHER" id="PTHR15315">
    <property type="entry name" value="RING FINGER PROTEIN 41, 151"/>
    <property type="match status" value="1"/>
</dbReference>
<dbReference type="EMBL" id="JAHUZN010000008">
    <property type="protein sequence ID" value="KAG8486066.1"/>
    <property type="molecule type" value="Genomic_DNA"/>
</dbReference>
<dbReference type="PROSITE" id="PS50089">
    <property type="entry name" value="ZF_RING_2"/>
    <property type="match status" value="1"/>
</dbReference>
<proteinExistence type="predicted"/>
<dbReference type="SMART" id="SM00184">
    <property type="entry name" value="RING"/>
    <property type="match status" value="1"/>
</dbReference>
<dbReference type="OrthoDB" id="21204at2759"/>
<evidence type="ECO:0000259" key="6">
    <source>
        <dbReference type="PROSITE" id="PS50016"/>
    </source>
</evidence>
<dbReference type="SMART" id="SM00249">
    <property type="entry name" value="PHD"/>
    <property type="match status" value="1"/>
</dbReference>
<dbReference type="InterPro" id="IPR013083">
    <property type="entry name" value="Znf_RING/FYVE/PHD"/>
</dbReference>
<evidence type="ECO:0000313" key="9">
    <source>
        <dbReference type="Proteomes" id="UP000701853"/>
    </source>
</evidence>
<evidence type="ECO:0000256" key="3">
    <source>
        <dbReference type="ARBA" id="ARBA00022833"/>
    </source>
</evidence>
<dbReference type="Pfam" id="PF13639">
    <property type="entry name" value="zf-RING_2"/>
    <property type="match status" value="1"/>
</dbReference>
<name>A0A8J6CWH7_9ROSI</name>
<gene>
    <name evidence="8" type="ORF">CXB51_019442</name>
</gene>
<evidence type="ECO:0000256" key="1">
    <source>
        <dbReference type="ARBA" id="ARBA00022723"/>
    </source>
</evidence>
<dbReference type="GO" id="GO:0016567">
    <property type="term" value="P:protein ubiquitination"/>
    <property type="evidence" value="ECO:0007669"/>
    <property type="project" value="TreeGrafter"/>
</dbReference>
<feature type="compositionally biased region" description="Basic and acidic residues" evidence="5">
    <location>
        <begin position="1207"/>
        <end position="1216"/>
    </location>
</feature>